<dbReference type="InterPro" id="IPR051089">
    <property type="entry name" value="prtT"/>
</dbReference>
<keyword evidence="4" id="KW-0804">Transcription</keyword>
<dbReference type="Proteomes" id="UP001174694">
    <property type="component" value="Unassembled WGS sequence"/>
</dbReference>
<comment type="caution">
    <text evidence="8">The sequence shown here is derived from an EMBL/GenBank/DDBJ whole genome shotgun (WGS) entry which is preliminary data.</text>
</comment>
<name>A0AA38RIE2_9PEZI</name>
<dbReference type="GO" id="GO:0000981">
    <property type="term" value="F:DNA-binding transcription factor activity, RNA polymerase II-specific"/>
    <property type="evidence" value="ECO:0007669"/>
    <property type="project" value="InterPro"/>
</dbReference>
<reference evidence="8" key="1">
    <citation type="submission" date="2022-07" db="EMBL/GenBank/DDBJ databases">
        <title>Fungi with potential for degradation of polypropylene.</title>
        <authorList>
            <person name="Gostincar C."/>
        </authorList>
    </citation>
    <scope>NUCLEOTIDE SEQUENCE</scope>
    <source>
        <strain evidence="8">EXF-13308</strain>
    </source>
</reference>
<evidence type="ECO:0000313" key="8">
    <source>
        <dbReference type="EMBL" id="KAJ9149232.1"/>
    </source>
</evidence>
<evidence type="ECO:0000259" key="7">
    <source>
        <dbReference type="PROSITE" id="PS50048"/>
    </source>
</evidence>
<dbReference type="EMBL" id="JANBVO010000010">
    <property type="protein sequence ID" value="KAJ9149232.1"/>
    <property type="molecule type" value="Genomic_DNA"/>
</dbReference>
<keyword evidence="5" id="KW-0539">Nucleus</keyword>
<evidence type="ECO:0000256" key="1">
    <source>
        <dbReference type="ARBA" id="ARBA00004123"/>
    </source>
</evidence>
<dbReference type="PANTHER" id="PTHR31845:SF37">
    <property type="entry name" value="TRANSCRIPTION FACTOR DOMAIN-CONTAINING PROTEIN"/>
    <property type="match status" value="1"/>
</dbReference>
<dbReference type="AlphaFoldDB" id="A0AA38RIE2"/>
<dbReference type="CDD" id="cd12148">
    <property type="entry name" value="fungal_TF_MHR"/>
    <property type="match status" value="1"/>
</dbReference>
<feature type="domain" description="Zn(2)-C6 fungal-type" evidence="7">
    <location>
        <begin position="19"/>
        <end position="51"/>
    </location>
</feature>
<dbReference type="GO" id="GO:0008270">
    <property type="term" value="F:zinc ion binding"/>
    <property type="evidence" value="ECO:0007669"/>
    <property type="project" value="InterPro"/>
</dbReference>
<keyword evidence="2" id="KW-0805">Transcription regulation</keyword>
<feature type="region of interest" description="Disordered" evidence="6">
    <location>
        <begin position="56"/>
        <end position="110"/>
    </location>
</feature>
<sequence length="618" mass="68577">MEIQPRESPSSSGSTLLKTCQTCFHAKIRCERTQDSGLCDRCLRLGKECVFAPARRRNAPPRRSRIDRLEAKIDRIVGSRTPSPGPAATTASTGSEDPAEQSGGAQAPAALGSASPDLFDPVAGGIISRQRAERTLAVYRNKMILHFPFVLIPDAVTIETLRLERPCLCLAVLAAASFDDVLLQRTLSRSFNRLIAARLAQGDLVSIDTLQGLMVHLAWAHYQPRPRRYSQHLHLATSIVSDMRLDRPKNPNLWNIHKPRGLDSDWSSEELRALIGTYYLTTSSSILLQKLRHFPYSHFILESSEKLASGLEHPTDKYLPYIVHLQRFSEEVDDIIASTASVASVDDVNARITRVRGKLDLFKSSLLFPLSDCPTMVLQLNSLELFISQLFLPGFPFALDRYQKTIPDGAQLVNCLAESISASKSLVSFLLTMMPGEEFAMTNIAWIMMSCGMSLAVRLDILARDPRVADMTKHLLRFLDIRHALRQVILRLEHAATQNTDKDGDPDTFTQLFHRAQAIEAWYLRQRGASNVSSPADQTVESAPPTINILTVGQDAAMYAPPPLDAMGSLVGQTPMGQQLSVTGDFHDFSVMDFFSNDVQELDFGPYFLSSASSESYQ</sequence>
<evidence type="ECO:0000256" key="2">
    <source>
        <dbReference type="ARBA" id="ARBA00023015"/>
    </source>
</evidence>
<dbReference type="PANTHER" id="PTHR31845">
    <property type="entry name" value="FINGER DOMAIN PROTEIN, PUTATIVE-RELATED"/>
    <property type="match status" value="1"/>
</dbReference>
<organism evidence="8 9">
    <name type="scientific">Pleurostoma richardsiae</name>
    <dbReference type="NCBI Taxonomy" id="41990"/>
    <lineage>
        <taxon>Eukaryota</taxon>
        <taxon>Fungi</taxon>
        <taxon>Dikarya</taxon>
        <taxon>Ascomycota</taxon>
        <taxon>Pezizomycotina</taxon>
        <taxon>Sordariomycetes</taxon>
        <taxon>Sordariomycetidae</taxon>
        <taxon>Calosphaeriales</taxon>
        <taxon>Pleurostomataceae</taxon>
        <taxon>Pleurostoma</taxon>
    </lineage>
</organism>
<proteinExistence type="predicted"/>
<evidence type="ECO:0000313" key="9">
    <source>
        <dbReference type="Proteomes" id="UP001174694"/>
    </source>
</evidence>
<feature type="compositionally biased region" description="Basic and acidic residues" evidence="6">
    <location>
        <begin position="64"/>
        <end position="77"/>
    </location>
</feature>
<dbReference type="SUPFAM" id="SSF57701">
    <property type="entry name" value="Zn2/Cys6 DNA-binding domain"/>
    <property type="match status" value="1"/>
</dbReference>
<evidence type="ECO:0000256" key="5">
    <source>
        <dbReference type="ARBA" id="ARBA00023242"/>
    </source>
</evidence>
<dbReference type="InterPro" id="IPR036864">
    <property type="entry name" value="Zn2-C6_fun-type_DNA-bd_sf"/>
</dbReference>
<gene>
    <name evidence="8" type="ORF">NKR23_g4336</name>
</gene>
<keyword evidence="9" id="KW-1185">Reference proteome</keyword>
<comment type="subcellular location">
    <subcellularLocation>
        <location evidence="1">Nucleus</location>
    </subcellularLocation>
</comment>
<dbReference type="InterPro" id="IPR001138">
    <property type="entry name" value="Zn2Cys6_DnaBD"/>
</dbReference>
<protein>
    <submittedName>
        <fullName evidence="8">Zn 2cys6 transcription factor</fullName>
    </submittedName>
</protein>
<dbReference type="CDD" id="cd00067">
    <property type="entry name" value="GAL4"/>
    <property type="match status" value="1"/>
</dbReference>
<accession>A0AA38RIE2</accession>
<dbReference type="GO" id="GO:0000976">
    <property type="term" value="F:transcription cis-regulatory region binding"/>
    <property type="evidence" value="ECO:0007669"/>
    <property type="project" value="TreeGrafter"/>
</dbReference>
<evidence type="ECO:0000256" key="4">
    <source>
        <dbReference type="ARBA" id="ARBA00023163"/>
    </source>
</evidence>
<dbReference type="PROSITE" id="PS50048">
    <property type="entry name" value="ZN2_CY6_FUNGAL_2"/>
    <property type="match status" value="1"/>
</dbReference>
<evidence type="ECO:0000256" key="3">
    <source>
        <dbReference type="ARBA" id="ARBA00023125"/>
    </source>
</evidence>
<dbReference type="Gene3D" id="4.10.240.10">
    <property type="entry name" value="Zn(2)-C6 fungal-type DNA-binding domain"/>
    <property type="match status" value="1"/>
</dbReference>
<dbReference type="GO" id="GO:0005634">
    <property type="term" value="C:nucleus"/>
    <property type="evidence" value="ECO:0007669"/>
    <property type="project" value="UniProtKB-SubCell"/>
</dbReference>
<keyword evidence="3" id="KW-0238">DNA-binding</keyword>
<evidence type="ECO:0000256" key="6">
    <source>
        <dbReference type="SAM" id="MobiDB-lite"/>
    </source>
</evidence>